<dbReference type="PANTHER" id="PTHR18640:SF5">
    <property type="entry name" value="SODIUM_BILE ACID COTRANSPORTER 7"/>
    <property type="match status" value="1"/>
</dbReference>
<dbReference type="PATRIC" id="fig|1137280.3.peg.916"/>
<accession>A0A072N5C0</accession>
<evidence type="ECO:0000256" key="1">
    <source>
        <dbReference type="SAM" id="Phobius"/>
    </source>
</evidence>
<keyword evidence="1" id="KW-0472">Membrane</keyword>
<dbReference type="EMBL" id="ANIE01000003">
    <property type="protein sequence ID" value="KEF32467.1"/>
    <property type="molecule type" value="Genomic_DNA"/>
</dbReference>
<gene>
    <name evidence="2" type="ORF">D777_01101</name>
</gene>
<dbReference type="PANTHER" id="PTHR18640">
    <property type="entry name" value="SOLUTE CARRIER FAMILY 10 MEMBER 7"/>
    <property type="match status" value="1"/>
</dbReference>
<proteinExistence type="predicted"/>
<dbReference type="STRING" id="1137280.D777_01101"/>
<dbReference type="PIRSF" id="PIRSF026166">
    <property type="entry name" value="UCP026166"/>
    <property type="match status" value="1"/>
</dbReference>
<comment type="caution">
    <text evidence="2">The sequence shown here is derived from an EMBL/GenBank/DDBJ whole genome shotgun (WGS) entry which is preliminary data.</text>
</comment>
<keyword evidence="1" id="KW-0812">Transmembrane</keyword>
<protein>
    <submittedName>
        <fullName evidence="2">Sodium/bile acid symporter family protein</fullName>
    </submittedName>
</protein>
<feature type="transmembrane region" description="Helical" evidence="1">
    <location>
        <begin position="132"/>
        <end position="156"/>
    </location>
</feature>
<feature type="transmembrane region" description="Helical" evidence="1">
    <location>
        <begin position="229"/>
        <end position="252"/>
    </location>
</feature>
<feature type="transmembrane region" description="Helical" evidence="1">
    <location>
        <begin position="27"/>
        <end position="49"/>
    </location>
</feature>
<keyword evidence="3" id="KW-1185">Reference proteome</keyword>
<dbReference type="Pfam" id="PF13593">
    <property type="entry name" value="SBF_like"/>
    <property type="match status" value="1"/>
</dbReference>
<dbReference type="InterPro" id="IPR016833">
    <property type="entry name" value="Put_Na-Bile_cotransptr"/>
</dbReference>
<dbReference type="GO" id="GO:0005886">
    <property type="term" value="C:plasma membrane"/>
    <property type="evidence" value="ECO:0007669"/>
    <property type="project" value="TreeGrafter"/>
</dbReference>
<sequence>MKLDKFTLLLLGAIVLASIVPVTGTAADILATAGTVAVALLFFFHGAALSREQIVAGATHWRLHILITTLTFVFFPLAVMPINELSGIAPAWMPADLGLGFLYLGVLPSAVSSSIAYTAMARGNVPAAICSAAASNVFGMMLTPFLLLLLVSTAGAGEFSVVEALKDIVLQLLLPFAVGHALRPWLGGFLGRNEGLMARYDQCVIWLIVYSAFSHSVESGLWENLPVQAIVFAIALCLGLLGLFMWVARLLVRYFGFDLKDEAAVVFCGSKKSLASGLPMAKVLFSGHPGFGMIVLPIMCYNQIQVIVGAILAQKYRARIDAEEHKGAESVAAHAPKKNGKNH</sequence>
<feature type="transmembrane region" description="Helical" evidence="1">
    <location>
        <begin position="100"/>
        <end position="120"/>
    </location>
</feature>
<feature type="transmembrane region" description="Helical" evidence="1">
    <location>
        <begin position="168"/>
        <end position="186"/>
    </location>
</feature>
<organism evidence="2 3">
    <name type="scientific">Marinobacter nitratireducens</name>
    <dbReference type="NCBI Taxonomy" id="1137280"/>
    <lineage>
        <taxon>Bacteria</taxon>
        <taxon>Pseudomonadati</taxon>
        <taxon>Pseudomonadota</taxon>
        <taxon>Gammaproteobacteria</taxon>
        <taxon>Pseudomonadales</taxon>
        <taxon>Marinobacteraceae</taxon>
        <taxon>Marinobacter</taxon>
    </lineage>
</organism>
<keyword evidence="1" id="KW-1133">Transmembrane helix</keyword>
<dbReference type="RefSeq" id="WP_036129101.1">
    <property type="nucleotide sequence ID" value="NZ_ANIE01000003.1"/>
</dbReference>
<dbReference type="OrthoDB" id="9792271at2"/>
<evidence type="ECO:0000313" key="2">
    <source>
        <dbReference type="EMBL" id="KEF32467.1"/>
    </source>
</evidence>
<dbReference type="AlphaFoldDB" id="A0A072N5C0"/>
<name>A0A072N5C0_9GAMM</name>
<feature type="transmembrane region" description="Helical" evidence="1">
    <location>
        <begin position="61"/>
        <end position="80"/>
    </location>
</feature>
<dbReference type="InterPro" id="IPR038770">
    <property type="entry name" value="Na+/solute_symporter_sf"/>
</dbReference>
<evidence type="ECO:0000313" key="3">
    <source>
        <dbReference type="Proteomes" id="UP000035057"/>
    </source>
</evidence>
<reference evidence="2 3" key="1">
    <citation type="submission" date="2012-12" db="EMBL/GenBank/DDBJ databases">
        <title>Genome assembly of Marinobacter sp. AK21.</title>
        <authorList>
            <person name="Khatri I."/>
            <person name="Kumar R."/>
            <person name="Vaidya B."/>
            <person name="Subramanian S."/>
            <person name="Pinnaka A."/>
        </authorList>
    </citation>
    <scope>NUCLEOTIDE SEQUENCE [LARGE SCALE GENOMIC DNA]</scope>
    <source>
        <strain evidence="2 3">AK21</strain>
    </source>
</reference>
<dbReference type="Gene3D" id="1.20.1530.20">
    <property type="match status" value="1"/>
</dbReference>
<dbReference type="Proteomes" id="UP000035057">
    <property type="component" value="Unassembled WGS sequence"/>
</dbReference>